<dbReference type="Proteomes" id="UP000198327">
    <property type="component" value="Unassembled WGS sequence"/>
</dbReference>
<comment type="pathway">
    <text evidence="1">Cell wall biogenesis; cell wall polysaccharide biosynthesis.</text>
</comment>
<evidence type="ECO:0000313" key="6">
    <source>
        <dbReference type="EMBL" id="SNT40603.1"/>
    </source>
</evidence>
<keyword evidence="3" id="KW-0328">Glycosyltransferase</keyword>
<sequence>MSIHIVIVNYFSSDYVFRLLDSIDRSSFGSICIVDNSVASHEYDALVAASAGLDAQLVSTSENLGFGPAVNLGISSIVVLHSDYIWILNPDTLPAPGSAAKLVSSMKSQGADLGSPLVTTGIDGSDVWFGGGEFDFARGRTQHFSGRAPGVFEVNFLTGAALMVSGKAWASLGGFRDDLFMYWEDADLSLRAAKEGYKLIVEPSAVVWHAVGATSSEDGRSELFYYYMQRNRIVVLAEQFGLSYCMHPRRILESVIMAGRAVRERRRKLAKLVAAVRGHLAGVSGALR</sequence>
<feature type="domain" description="Glycosyltransferase 2-like" evidence="5">
    <location>
        <begin position="84"/>
        <end position="223"/>
    </location>
</feature>
<evidence type="ECO:0000256" key="2">
    <source>
        <dbReference type="ARBA" id="ARBA00006739"/>
    </source>
</evidence>
<proteinExistence type="inferred from homology"/>
<dbReference type="AlphaFoldDB" id="A0A239MEI7"/>
<evidence type="ECO:0000256" key="3">
    <source>
        <dbReference type="ARBA" id="ARBA00022676"/>
    </source>
</evidence>
<dbReference type="PANTHER" id="PTHR43179:SF12">
    <property type="entry name" value="GALACTOFURANOSYLTRANSFERASE GLFT2"/>
    <property type="match status" value="1"/>
</dbReference>
<dbReference type="PANTHER" id="PTHR43179">
    <property type="entry name" value="RHAMNOSYLTRANSFERASE WBBL"/>
    <property type="match status" value="1"/>
</dbReference>
<comment type="similarity">
    <text evidence="2">Belongs to the glycosyltransferase 2 family.</text>
</comment>
<dbReference type="EMBL" id="FZOW01000017">
    <property type="protein sequence ID" value="SNT40603.1"/>
    <property type="molecule type" value="Genomic_DNA"/>
</dbReference>
<keyword evidence="4" id="KW-0808">Transferase</keyword>
<dbReference type="RefSeq" id="WP_176444472.1">
    <property type="nucleotide sequence ID" value="NZ_FZOW01000017.1"/>
</dbReference>
<evidence type="ECO:0000256" key="1">
    <source>
        <dbReference type="ARBA" id="ARBA00004776"/>
    </source>
</evidence>
<name>A0A239MEI7_9NOCA</name>
<evidence type="ECO:0000259" key="5">
    <source>
        <dbReference type="Pfam" id="PF13632"/>
    </source>
</evidence>
<evidence type="ECO:0000256" key="4">
    <source>
        <dbReference type="ARBA" id="ARBA00022679"/>
    </source>
</evidence>
<dbReference type="SUPFAM" id="SSF53448">
    <property type="entry name" value="Nucleotide-diphospho-sugar transferases"/>
    <property type="match status" value="1"/>
</dbReference>
<dbReference type="Gene3D" id="3.90.550.10">
    <property type="entry name" value="Spore Coat Polysaccharide Biosynthesis Protein SpsA, Chain A"/>
    <property type="match status" value="1"/>
</dbReference>
<keyword evidence="7" id="KW-1185">Reference proteome</keyword>
<protein>
    <recommendedName>
        <fullName evidence="5">Glycosyltransferase 2-like domain-containing protein</fullName>
    </recommendedName>
</protein>
<organism evidence="6 7">
    <name type="scientific">Rhodococcoides kyotonense</name>
    <dbReference type="NCBI Taxonomy" id="398843"/>
    <lineage>
        <taxon>Bacteria</taxon>
        <taxon>Bacillati</taxon>
        <taxon>Actinomycetota</taxon>
        <taxon>Actinomycetes</taxon>
        <taxon>Mycobacteriales</taxon>
        <taxon>Nocardiaceae</taxon>
        <taxon>Rhodococcoides</taxon>
    </lineage>
</organism>
<reference evidence="7" key="1">
    <citation type="submission" date="2017-06" db="EMBL/GenBank/DDBJ databases">
        <authorList>
            <person name="Varghese N."/>
            <person name="Submissions S."/>
        </authorList>
    </citation>
    <scope>NUCLEOTIDE SEQUENCE [LARGE SCALE GENOMIC DNA]</scope>
    <source>
        <strain evidence="7">JCM 23211</strain>
    </source>
</reference>
<evidence type="ECO:0000313" key="7">
    <source>
        <dbReference type="Proteomes" id="UP000198327"/>
    </source>
</evidence>
<dbReference type="Pfam" id="PF13632">
    <property type="entry name" value="Glyco_trans_2_3"/>
    <property type="match status" value="1"/>
</dbReference>
<dbReference type="GO" id="GO:0016757">
    <property type="term" value="F:glycosyltransferase activity"/>
    <property type="evidence" value="ECO:0007669"/>
    <property type="project" value="UniProtKB-KW"/>
</dbReference>
<accession>A0A239MEI7</accession>
<dbReference type="InterPro" id="IPR029044">
    <property type="entry name" value="Nucleotide-diphossugar_trans"/>
</dbReference>
<dbReference type="InterPro" id="IPR001173">
    <property type="entry name" value="Glyco_trans_2-like"/>
</dbReference>
<gene>
    <name evidence="6" type="ORF">SAMN05421642_11781</name>
</gene>